<dbReference type="Proteomes" id="UP000245609">
    <property type="component" value="Unassembled WGS sequence"/>
</dbReference>
<feature type="domain" description="Prenyltransferase alpha-alpha toroid" evidence="8">
    <location>
        <begin position="3"/>
        <end position="138"/>
    </location>
</feature>
<comment type="similarity">
    <text evidence="2">Belongs to the protein prenyltransferase subunit beta family.</text>
</comment>
<dbReference type="SUPFAM" id="SSF48239">
    <property type="entry name" value="Terpenoid cyclases/Protein prenyltransferases"/>
    <property type="match status" value="1"/>
</dbReference>
<evidence type="ECO:0000313" key="9">
    <source>
        <dbReference type="EMBL" id="PVV03940.1"/>
    </source>
</evidence>
<dbReference type="GO" id="GO:0004660">
    <property type="term" value="F:protein farnesyltransferase activity"/>
    <property type="evidence" value="ECO:0007669"/>
    <property type="project" value="TreeGrafter"/>
</dbReference>
<gene>
    <name evidence="9" type="ORF">BB560_001571</name>
</gene>
<evidence type="ECO:0000256" key="5">
    <source>
        <dbReference type="ARBA" id="ARBA00022723"/>
    </source>
</evidence>
<dbReference type="PANTHER" id="PTHR11774:SF6">
    <property type="entry name" value="PROTEIN FARNESYLTRANSFERASE SUBUNIT BETA"/>
    <property type="match status" value="1"/>
</dbReference>
<dbReference type="PANTHER" id="PTHR11774">
    <property type="entry name" value="GERANYLGERANYL TRANSFERASE TYPE BETA SUBUNIT"/>
    <property type="match status" value="1"/>
</dbReference>
<comment type="caution">
    <text evidence="9">The sequence shown here is derived from an EMBL/GenBank/DDBJ whole genome shotgun (WGS) entry which is preliminary data.</text>
</comment>
<evidence type="ECO:0000256" key="2">
    <source>
        <dbReference type="ARBA" id="ARBA00010497"/>
    </source>
</evidence>
<keyword evidence="7" id="KW-0862">Zinc</keyword>
<organism evidence="9 10">
    <name type="scientific">Smittium megazygosporum</name>
    <dbReference type="NCBI Taxonomy" id="133381"/>
    <lineage>
        <taxon>Eukaryota</taxon>
        <taxon>Fungi</taxon>
        <taxon>Fungi incertae sedis</taxon>
        <taxon>Zoopagomycota</taxon>
        <taxon>Kickxellomycotina</taxon>
        <taxon>Harpellomycetes</taxon>
        <taxon>Harpellales</taxon>
        <taxon>Legeriomycetaceae</taxon>
        <taxon>Smittium</taxon>
    </lineage>
</organism>
<dbReference type="Pfam" id="PF00432">
    <property type="entry name" value="Prenyltrans"/>
    <property type="match status" value="1"/>
</dbReference>
<evidence type="ECO:0000256" key="6">
    <source>
        <dbReference type="ARBA" id="ARBA00022737"/>
    </source>
</evidence>
<keyword evidence="4" id="KW-0808">Transferase</keyword>
<reference evidence="9 10" key="1">
    <citation type="journal article" date="2018" name="MBio">
        <title>Comparative Genomics Reveals the Core Gene Toolbox for the Fungus-Insect Symbiosis.</title>
        <authorList>
            <person name="Wang Y."/>
            <person name="Stata M."/>
            <person name="Wang W."/>
            <person name="Stajich J.E."/>
            <person name="White M.M."/>
            <person name="Moncalvo J.M."/>
        </authorList>
    </citation>
    <scope>NUCLEOTIDE SEQUENCE [LARGE SCALE GENOMIC DNA]</scope>
    <source>
        <strain evidence="9 10">SC-DP-2</strain>
    </source>
</reference>
<dbReference type="GO" id="GO:0005965">
    <property type="term" value="C:protein farnesyltransferase complex"/>
    <property type="evidence" value="ECO:0007669"/>
    <property type="project" value="TreeGrafter"/>
</dbReference>
<dbReference type="InterPro" id="IPR045089">
    <property type="entry name" value="PGGT1B-like"/>
</dbReference>
<dbReference type="Gene3D" id="1.50.10.20">
    <property type="match status" value="1"/>
</dbReference>
<keyword evidence="6" id="KW-0677">Repeat</keyword>
<dbReference type="AlphaFoldDB" id="A0A2T9ZHA5"/>
<evidence type="ECO:0000256" key="7">
    <source>
        <dbReference type="ARBA" id="ARBA00022833"/>
    </source>
</evidence>
<dbReference type="InterPro" id="IPR001330">
    <property type="entry name" value="Prenyltrans"/>
</dbReference>
<dbReference type="InterPro" id="IPR008930">
    <property type="entry name" value="Terpenoid_cyclase/PrenylTrfase"/>
</dbReference>
<comment type="cofactor">
    <cofactor evidence="1">
        <name>Zn(2+)</name>
        <dbReference type="ChEBI" id="CHEBI:29105"/>
    </cofactor>
</comment>
<evidence type="ECO:0000256" key="4">
    <source>
        <dbReference type="ARBA" id="ARBA00022679"/>
    </source>
</evidence>
<evidence type="ECO:0000256" key="3">
    <source>
        <dbReference type="ARBA" id="ARBA00022602"/>
    </source>
</evidence>
<dbReference type="GO" id="GO:0046872">
    <property type="term" value="F:metal ion binding"/>
    <property type="evidence" value="ECO:0007669"/>
    <property type="project" value="UniProtKB-KW"/>
</dbReference>
<evidence type="ECO:0000256" key="1">
    <source>
        <dbReference type="ARBA" id="ARBA00001947"/>
    </source>
</evidence>
<dbReference type="EMBL" id="MBFS01000179">
    <property type="protein sequence ID" value="PVV03940.1"/>
    <property type="molecule type" value="Genomic_DNA"/>
</dbReference>
<accession>A0A2T9ZHA5</accession>
<keyword evidence="5" id="KW-0479">Metal-binding</keyword>
<keyword evidence="3" id="KW-0637">Prenyltransferase</keyword>
<evidence type="ECO:0000259" key="8">
    <source>
        <dbReference type="Pfam" id="PF00432"/>
    </source>
</evidence>
<name>A0A2T9ZHA5_9FUNG</name>
<dbReference type="STRING" id="133381.A0A2T9ZHA5"/>
<proteinExistence type="inferred from homology"/>
<keyword evidence="10" id="KW-1185">Reference proteome</keyword>
<sequence length="150" mass="16865">MVLEGGFNGRINKLVDGCYSYWVGSVFMILHRALCLDKDSDFLFDRIALQKYILLCSQKPGEGGLCDKPGKRPDYYHTCYCLLGLSLAQNFVYADIPKGNGSGNYKGSTLDYAVCDERAVVYGSLENKVNPIHPTFNISPEKLVNWINYF</sequence>
<protein>
    <recommendedName>
        <fullName evidence="8">Prenyltransferase alpha-alpha toroid domain-containing protein</fullName>
    </recommendedName>
</protein>
<evidence type="ECO:0000313" key="10">
    <source>
        <dbReference type="Proteomes" id="UP000245609"/>
    </source>
</evidence>
<dbReference type="OrthoDB" id="10261146at2759"/>